<accession>A0A9D1FK29</accession>
<evidence type="ECO:0000313" key="2">
    <source>
        <dbReference type="EMBL" id="HIS75316.1"/>
    </source>
</evidence>
<feature type="coiled-coil region" evidence="1">
    <location>
        <begin position="37"/>
        <end position="153"/>
    </location>
</feature>
<evidence type="ECO:0000256" key="1">
    <source>
        <dbReference type="SAM" id="Coils"/>
    </source>
</evidence>
<reference evidence="2" key="1">
    <citation type="submission" date="2020-10" db="EMBL/GenBank/DDBJ databases">
        <authorList>
            <person name="Gilroy R."/>
        </authorList>
    </citation>
    <scope>NUCLEOTIDE SEQUENCE</scope>
    <source>
        <strain evidence="2">CHK199-13235</strain>
    </source>
</reference>
<comment type="caution">
    <text evidence="2">The sequence shown here is derived from an EMBL/GenBank/DDBJ whole genome shotgun (WGS) entry which is preliminary data.</text>
</comment>
<reference evidence="2" key="2">
    <citation type="journal article" date="2021" name="PeerJ">
        <title>Extensive microbial diversity within the chicken gut microbiome revealed by metagenomics and culture.</title>
        <authorList>
            <person name="Gilroy R."/>
            <person name="Ravi A."/>
            <person name="Getino M."/>
            <person name="Pursley I."/>
            <person name="Horton D.L."/>
            <person name="Alikhan N.F."/>
            <person name="Baker D."/>
            <person name="Gharbi K."/>
            <person name="Hall N."/>
            <person name="Watson M."/>
            <person name="Adriaenssens E.M."/>
            <person name="Foster-Nyarko E."/>
            <person name="Jarju S."/>
            <person name="Secka A."/>
            <person name="Antonio M."/>
            <person name="Oren A."/>
            <person name="Chaudhuri R.R."/>
            <person name="La Ragione R."/>
            <person name="Hildebrand F."/>
            <person name="Pallen M.J."/>
        </authorList>
    </citation>
    <scope>NUCLEOTIDE SEQUENCE</scope>
    <source>
        <strain evidence="2">CHK199-13235</strain>
    </source>
</reference>
<organism evidence="2 3">
    <name type="scientific">Candidatus Merdivicinus excrementipullorum</name>
    <dbReference type="NCBI Taxonomy" id="2840867"/>
    <lineage>
        <taxon>Bacteria</taxon>
        <taxon>Bacillati</taxon>
        <taxon>Bacillota</taxon>
        <taxon>Clostridia</taxon>
        <taxon>Eubacteriales</taxon>
        <taxon>Oscillospiraceae</taxon>
        <taxon>Oscillospiraceae incertae sedis</taxon>
        <taxon>Candidatus Merdivicinus</taxon>
    </lineage>
</organism>
<proteinExistence type="predicted"/>
<gene>
    <name evidence="2" type="ORF">IAB51_00760</name>
</gene>
<protein>
    <submittedName>
        <fullName evidence="2">Uncharacterized protein</fullName>
    </submittedName>
</protein>
<evidence type="ECO:0000313" key="3">
    <source>
        <dbReference type="Proteomes" id="UP000824002"/>
    </source>
</evidence>
<name>A0A9D1FK29_9FIRM</name>
<sequence>MESKNLKKGLFGFQQASVFQYISDIEETFSAKLMEKDAQAQKNEEQYLLKIRRLEEELSDVREQFEKQKNQQVMIANTLLDAQRYAETLKKETEEKEQEARRKLTEQIERKQQEINAYQMQIQQIREMFHALLSKMDGETQELEQDAQTVKDNCPGQNMSLFLRRNESAE</sequence>
<dbReference type="EMBL" id="DVJP01000010">
    <property type="protein sequence ID" value="HIS75316.1"/>
    <property type="molecule type" value="Genomic_DNA"/>
</dbReference>
<keyword evidence="1" id="KW-0175">Coiled coil</keyword>
<dbReference type="AlphaFoldDB" id="A0A9D1FK29"/>
<dbReference type="Proteomes" id="UP000824002">
    <property type="component" value="Unassembled WGS sequence"/>
</dbReference>